<dbReference type="Pfam" id="PF04143">
    <property type="entry name" value="Sulf_transp"/>
    <property type="match status" value="1"/>
</dbReference>
<proteinExistence type="predicted"/>
<keyword evidence="1" id="KW-0812">Transmembrane</keyword>
<feature type="transmembrane region" description="Helical" evidence="1">
    <location>
        <begin position="36"/>
        <end position="56"/>
    </location>
</feature>
<reference evidence="2 3" key="1">
    <citation type="submission" date="2014-10" db="EMBL/GenBank/DDBJ databases">
        <title>Complete genome sequence of Parvimonas micra KCOM 1535 (= ChDC B708).</title>
        <authorList>
            <person name="Kook J.-K."/>
            <person name="Park S.-N."/>
            <person name="Lim Y.K."/>
            <person name="Roh H."/>
        </authorList>
    </citation>
    <scope>NUCLEOTIDE SEQUENCE [LARGE SCALE GENOMIC DNA]</scope>
    <source>
        <strain evidence="3">KCOM 1535 / ChDC B708</strain>
    </source>
</reference>
<keyword evidence="3" id="KW-1185">Reference proteome</keyword>
<dbReference type="EMBL" id="CP009761">
    <property type="protein sequence ID" value="AIZ36949.1"/>
    <property type="molecule type" value="Genomic_DNA"/>
</dbReference>
<protein>
    <submittedName>
        <fullName evidence="2">YeeE/YedE family protein</fullName>
    </submittedName>
</protein>
<evidence type="ECO:0000313" key="3">
    <source>
        <dbReference type="Proteomes" id="UP000031386"/>
    </source>
</evidence>
<dbReference type="InterPro" id="IPR007272">
    <property type="entry name" value="Sulf_transp_TsuA/YedE"/>
</dbReference>
<sequence>MIYTGLLFGFLFGFLLKRSRFCPTGTIRDIYLEKRYYNLVLLLAIIFTNALIYHILRYFDLVPMTYFAEFPVIGIALGSFIFGFGAIMCNGCLTSTLIKSGDGRIIGLISLITFTITSYIAVKGPLKPLSTSLENGTLTLPDEFLDKLPFSPIILCAIIVLVLYFLMFRHYKSHKLKFKLPSRYTGLRHVFCEKMWSKELTVVLIGLLMGLAFYFSSLTGRVGSFGISTPILTWADKIYPIETAGIG</sequence>
<feature type="transmembrane region" description="Helical" evidence="1">
    <location>
        <begin position="105"/>
        <end position="122"/>
    </location>
</feature>
<accession>A0A0B4S338</accession>
<dbReference type="OrthoDB" id="9794165at2"/>
<evidence type="ECO:0000313" key="2">
    <source>
        <dbReference type="EMBL" id="AIZ36949.1"/>
    </source>
</evidence>
<keyword evidence="1" id="KW-1133">Transmembrane helix</keyword>
<keyword evidence="1" id="KW-0472">Membrane</keyword>
<dbReference type="AlphaFoldDB" id="A0A0B4S338"/>
<evidence type="ECO:0000256" key="1">
    <source>
        <dbReference type="SAM" id="Phobius"/>
    </source>
</evidence>
<gene>
    <name evidence="2" type="ORF">NW74_06160</name>
</gene>
<organism evidence="2 3">
    <name type="scientific">Parvimonas micra</name>
    <dbReference type="NCBI Taxonomy" id="33033"/>
    <lineage>
        <taxon>Bacteria</taxon>
        <taxon>Bacillati</taxon>
        <taxon>Bacillota</taxon>
        <taxon>Tissierellia</taxon>
        <taxon>Tissierellales</taxon>
        <taxon>Peptoniphilaceae</taxon>
        <taxon>Parvimonas</taxon>
    </lineage>
</organism>
<dbReference type="KEGG" id="pmic:NW74_06160"/>
<dbReference type="STRING" id="33033.NW74_06160"/>
<dbReference type="Proteomes" id="UP000031386">
    <property type="component" value="Chromosome"/>
</dbReference>
<name>A0A0B4S338_9FIRM</name>
<feature type="transmembrane region" description="Helical" evidence="1">
    <location>
        <begin position="200"/>
        <end position="218"/>
    </location>
</feature>
<feature type="transmembrane region" description="Helical" evidence="1">
    <location>
        <begin position="150"/>
        <end position="168"/>
    </location>
</feature>
<feature type="transmembrane region" description="Helical" evidence="1">
    <location>
        <begin position="68"/>
        <end position="93"/>
    </location>
</feature>